<dbReference type="Proteomes" id="UP001281614">
    <property type="component" value="Unassembled WGS sequence"/>
</dbReference>
<dbReference type="GO" id="GO:0000981">
    <property type="term" value="F:DNA-binding transcription factor activity, RNA polymerase II-specific"/>
    <property type="evidence" value="ECO:0007669"/>
    <property type="project" value="TreeGrafter"/>
</dbReference>
<protein>
    <submittedName>
        <fullName evidence="8">C6 transcription factor</fullName>
    </submittedName>
</protein>
<dbReference type="CDD" id="cd12148">
    <property type="entry name" value="fungal_TF_MHR"/>
    <property type="match status" value="1"/>
</dbReference>
<comment type="caution">
    <text evidence="8">The sequence shown here is derived from an EMBL/GenBank/DDBJ whole genome shotgun (WGS) entry which is preliminary data.</text>
</comment>
<dbReference type="PANTHER" id="PTHR31845:SF17">
    <property type="entry name" value="ZN(II)2CYS6 TRANSCRIPTION FACTOR (EUROFUNG)"/>
    <property type="match status" value="1"/>
</dbReference>
<dbReference type="Pfam" id="PF04082">
    <property type="entry name" value="Fungal_trans"/>
    <property type="match status" value="1"/>
</dbReference>
<keyword evidence="2" id="KW-0805">Transcription regulation</keyword>
<evidence type="ECO:0000256" key="3">
    <source>
        <dbReference type="ARBA" id="ARBA00023125"/>
    </source>
</evidence>
<dbReference type="InterPro" id="IPR051089">
    <property type="entry name" value="prtT"/>
</dbReference>
<keyword evidence="3" id="KW-0238">DNA-binding</keyword>
<reference evidence="8" key="1">
    <citation type="submission" date="2023-02" db="EMBL/GenBank/DDBJ databases">
        <title>Colletotrichum kahawae CIFC_Que2 genome sequencing and assembly.</title>
        <authorList>
            <person name="Baroncelli R."/>
        </authorList>
    </citation>
    <scope>NUCLEOTIDE SEQUENCE</scope>
    <source>
        <strain evidence="8">CIFC_Que2</strain>
    </source>
</reference>
<keyword evidence="9" id="KW-1185">Reference proteome</keyword>
<comment type="subcellular location">
    <subcellularLocation>
        <location evidence="1">Nucleus</location>
    </subcellularLocation>
</comment>
<keyword evidence="5" id="KW-0539">Nucleus</keyword>
<evidence type="ECO:0000313" key="8">
    <source>
        <dbReference type="EMBL" id="KAK2729854.1"/>
    </source>
</evidence>
<dbReference type="AlphaFoldDB" id="A0AAE0CYA5"/>
<evidence type="ECO:0000256" key="2">
    <source>
        <dbReference type="ARBA" id="ARBA00023015"/>
    </source>
</evidence>
<sequence length="671" mass="74639">MRCEVFPGDRKCRHCLRRNVSCIIKRSYDADVDTEDDVTRAIEQMNNKLDAVLAETARLQAESAANGSRQQPRERDQYQDLPAPQSHDDPPSVPSHPSVAQYSGPPSGTPRNTTSPAGISCREDNTHMAMTRENSPDPVSHGDPGNGSVTVEDPMGSLYEVTRLRNIRSNKSKMTRPLPEGQGQLNDFISRGVIAESEAEELYEIFHTSLNHYLWVGLEQTHPSFISVRRSSELLTATILAVTALHIPTSAAASTFDICYKEFLSLISSSMFSRYHSIDDVRGLCIAAFWMSEVSWKLSGHAIRIATELNIHQSFTAALDGNKEHFLRARLWYMLYVCDHHFSIAYGRPPMIAESIQIREHELFLASPFANALDARILSQVNLMQILTRSSSNDPSTAMLVESDFEALRMFNLEIDQWRMRWHARQTRNFCIGSFPPLGIILYSYFAKLQINSLAVRGVSLAGSSQDQFLSTERKEFANLAVSAAVSIITFVLEEDDMRRALVGTPLYVHTMIAFASVFLMKVATRWNSVMGLKVEEEYVARLLGRMIGVLKSAVTSDRHVLKHIATGLEKMLEKMEESRLRRQNFENAGAARGQVDGPAGIDTSEIMGAQMNTPATWGAGGLGQTPHQPGDHAYFGDGLNLMDDNLIFEAFGTGSANDVYNLLSSQFSSG</sequence>
<feature type="compositionally biased region" description="Polar residues" evidence="6">
    <location>
        <begin position="100"/>
        <end position="117"/>
    </location>
</feature>
<evidence type="ECO:0000259" key="7">
    <source>
        <dbReference type="SMART" id="SM00906"/>
    </source>
</evidence>
<dbReference type="EMBL" id="VYYT01000754">
    <property type="protein sequence ID" value="KAK2729854.1"/>
    <property type="molecule type" value="Genomic_DNA"/>
</dbReference>
<gene>
    <name evidence="8" type="ORF">CKAH01_10019</name>
</gene>
<evidence type="ECO:0000313" key="9">
    <source>
        <dbReference type="Proteomes" id="UP001281614"/>
    </source>
</evidence>
<keyword evidence="4" id="KW-0804">Transcription</keyword>
<evidence type="ECO:0000256" key="4">
    <source>
        <dbReference type="ARBA" id="ARBA00023163"/>
    </source>
</evidence>
<organism evidence="8 9">
    <name type="scientific">Colletotrichum kahawae</name>
    <name type="common">Coffee berry disease fungus</name>
    <dbReference type="NCBI Taxonomy" id="34407"/>
    <lineage>
        <taxon>Eukaryota</taxon>
        <taxon>Fungi</taxon>
        <taxon>Dikarya</taxon>
        <taxon>Ascomycota</taxon>
        <taxon>Pezizomycotina</taxon>
        <taxon>Sordariomycetes</taxon>
        <taxon>Hypocreomycetidae</taxon>
        <taxon>Glomerellales</taxon>
        <taxon>Glomerellaceae</taxon>
        <taxon>Colletotrichum</taxon>
        <taxon>Colletotrichum gloeosporioides species complex</taxon>
    </lineage>
</organism>
<name>A0AAE0CYA5_COLKA</name>
<evidence type="ECO:0000256" key="1">
    <source>
        <dbReference type="ARBA" id="ARBA00004123"/>
    </source>
</evidence>
<evidence type="ECO:0000256" key="5">
    <source>
        <dbReference type="ARBA" id="ARBA00023242"/>
    </source>
</evidence>
<accession>A0AAE0CYA5</accession>
<dbReference type="GO" id="GO:0006351">
    <property type="term" value="P:DNA-templated transcription"/>
    <property type="evidence" value="ECO:0007669"/>
    <property type="project" value="InterPro"/>
</dbReference>
<dbReference type="InterPro" id="IPR007219">
    <property type="entry name" value="XnlR_reg_dom"/>
</dbReference>
<dbReference type="GO" id="GO:0005634">
    <property type="term" value="C:nucleus"/>
    <property type="evidence" value="ECO:0007669"/>
    <property type="project" value="UniProtKB-SubCell"/>
</dbReference>
<dbReference type="GO" id="GO:0008270">
    <property type="term" value="F:zinc ion binding"/>
    <property type="evidence" value="ECO:0007669"/>
    <property type="project" value="InterPro"/>
</dbReference>
<dbReference type="GO" id="GO:0000976">
    <property type="term" value="F:transcription cis-regulatory region binding"/>
    <property type="evidence" value="ECO:0007669"/>
    <property type="project" value="TreeGrafter"/>
</dbReference>
<dbReference type="PANTHER" id="PTHR31845">
    <property type="entry name" value="FINGER DOMAIN PROTEIN, PUTATIVE-RELATED"/>
    <property type="match status" value="1"/>
</dbReference>
<feature type="domain" description="Xylanolytic transcriptional activator regulatory" evidence="7">
    <location>
        <begin position="295"/>
        <end position="374"/>
    </location>
</feature>
<proteinExistence type="predicted"/>
<dbReference type="SMART" id="SM00906">
    <property type="entry name" value="Fungal_trans"/>
    <property type="match status" value="1"/>
</dbReference>
<evidence type="ECO:0000256" key="6">
    <source>
        <dbReference type="SAM" id="MobiDB-lite"/>
    </source>
</evidence>
<feature type="region of interest" description="Disordered" evidence="6">
    <location>
        <begin position="60"/>
        <end position="153"/>
    </location>
</feature>